<keyword evidence="6" id="KW-0547">Nucleotide-binding</keyword>
<reference evidence="16" key="1">
    <citation type="journal article" date="2014" name="Int. J. Syst. Evol. Microbiol.">
        <title>Complete genome sequence of Corynebacterium casei LMG S-19264T (=DSM 44701T), isolated from a smear-ripened cheese.</title>
        <authorList>
            <consortium name="US DOE Joint Genome Institute (JGI-PGF)"/>
            <person name="Walter F."/>
            <person name="Albersmeier A."/>
            <person name="Kalinowski J."/>
            <person name="Ruckert C."/>
        </authorList>
    </citation>
    <scope>NUCLEOTIDE SEQUENCE</scope>
    <source>
        <strain evidence="16">CGMCC 1.12785</strain>
    </source>
</reference>
<dbReference type="InterPro" id="IPR036640">
    <property type="entry name" value="ABC1_TM_sf"/>
</dbReference>
<feature type="transmembrane region" description="Helical" evidence="12">
    <location>
        <begin position="132"/>
        <end position="149"/>
    </location>
</feature>
<dbReference type="Pfam" id="PF00005">
    <property type="entry name" value="ABC_tran"/>
    <property type="match status" value="1"/>
</dbReference>
<evidence type="ECO:0000259" key="15">
    <source>
        <dbReference type="PROSITE" id="PS50929"/>
    </source>
</evidence>
<dbReference type="EMBL" id="BMFY01000014">
    <property type="protein sequence ID" value="GGA23601.1"/>
    <property type="molecule type" value="Genomic_DNA"/>
</dbReference>
<dbReference type="PANTHER" id="PTHR24221:SF654">
    <property type="entry name" value="ATP-BINDING CASSETTE SUB-FAMILY B MEMBER 6"/>
    <property type="match status" value="1"/>
</dbReference>
<evidence type="ECO:0000256" key="5">
    <source>
        <dbReference type="ARBA" id="ARBA00022692"/>
    </source>
</evidence>
<keyword evidence="3" id="KW-1003">Cell membrane</keyword>
<dbReference type="GO" id="GO:0005524">
    <property type="term" value="F:ATP binding"/>
    <property type="evidence" value="ECO:0007669"/>
    <property type="project" value="UniProtKB-KW"/>
</dbReference>
<dbReference type="PANTHER" id="PTHR24221">
    <property type="entry name" value="ATP-BINDING CASSETTE SUB-FAMILY B"/>
    <property type="match status" value="1"/>
</dbReference>
<evidence type="ECO:0000256" key="6">
    <source>
        <dbReference type="ARBA" id="ARBA00022741"/>
    </source>
</evidence>
<keyword evidence="2" id="KW-0813">Transport</keyword>
<dbReference type="Proteomes" id="UP000616114">
    <property type="component" value="Unassembled WGS sequence"/>
</dbReference>
<reference evidence="16" key="2">
    <citation type="submission" date="2020-09" db="EMBL/GenBank/DDBJ databases">
        <authorList>
            <person name="Sun Q."/>
            <person name="Zhou Y."/>
        </authorList>
    </citation>
    <scope>NUCLEOTIDE SEQUENCE</scope>
    <source>
        <strain evidence="16">CGMCC 1.12785</strain>
    </source>
</reference>
<keyword evidence="5 12" id="KW-0812">Transmembrane</keyword>
<gene>
    <name evidence="16" type="ORF">GCM10011333_28290</name>
</gene>
<sequence>MQLTLAASLALSSLAVTSTVLAAGGGVVAALLLAAGAAMLAHGLFVWLESWFSHAFAYRVLGGLRKDVHRAIERAAPMGLGRRRTGDVVARAMGDVETLEWFFAHTLGAALAALITPSVLIGVLTALTGPQALLLLLPAVLLVLVPAVFQRRQRQAGTELRERTGALAVTALDGIQSIAELLSRGRTDALQQQLKDGTAGIQRVKARIAWLRGGEGALVEVILAATSLLVLLALAFQAGEIPLLLLPTLSGLAMAALNPVMGLAGILARIGEISAASSRVLEILDLPDPLDHALETAPPPSAGRADSAPALEFADVRFSFPGGPAVLDGVSFQVPRGQTLAIVGESGAGKSTLGSLMLRFADPNDGVVRVDGHDARTLEPDELRRLVALIPQDSFVFASSVRTNLRLADPAAGDEALWSALRRAALAERIGVLPDGLDGLPGDRGEGLSGGERQRLGLARAFLRDPEILVLDESLASLDPELEERILTELRLARADRTTVLIAHRLRSIEAADAVLFLAAGRVRAQGTHEELLHREDYRGLLASQLPDPPPAPGGRAADEKGGATHGEPGH</sequence>
<dbReference type="FunFam" id="3.40.50.300:FF:000221">
    <property type="entry name" value="Multidrug ABC transporter ATP-binding protein"/>
    <property type="match status" value="1"/>
</dbReference>
<organism evidence="16 17">
    <name type="scientific">Sediminivirga luteola</name>
    <dbReference type="NCBI Taxonomy" id="1774748"/>
    <lineage>
        <taxon>Bacteria</taxon>
        <taxon>Bacillati</taxon>
        <taxon>Actinomycetota</taxon>
        <taxon>Actinomycetes</taxon>
        <taxon>Micrococcales</taxon>
        <taxon>Brevibacteriaceae</taxon>
        <taxon>Sediminivirga</taxon>
    </lineage>
</organism>
<dbReference type="PROSITE" id="PS50929">
    <property type="entry name" value="ABC_TM1F"/>
    <property type="match status" value="1"/>
</dbReference>
<feature type="domain" description="ABC transmembrane type-1" evidence="15">
    <location>
        <begin position="1"/>
        <end position="272"/>
    </location>
</feature>
<dbReference type="SUPFAM" id="SSF52540">
    <property type="entry name" value="P-loop containing nucleoside triphosphate hydrolases"/>
    <property type="match status" value="1"/>
</dbReference>
<keyword evidence="8 12" id="KW-1133">Transmembrane helix</keyword>
<dbReference type="PROSITE" id="PS00211">
    <property type="entry name" value="ABC_TRANSPORTER_1"/>
    <property type="match status" value="1"/>
</dbReference>
<feature type="signal peptide" evidence="13">
    <location>
        <begin position="1"/>
        <end position="22"/>
    </location>
</feature>
<evidence type="ECO:0000256" key="9">
    <source>
        <dbReference type="ARBA" id="ARBA00023136"/>
    </source>
</evidence>
<evidence type="ECO:0000256" key="13">
    <source>
        <dbReference type="SAM" id="SignalP"/>
    </source>
</evidence>
<dbReference type="InterPro" id="IPR003439">
    <property type="entry name" value="ABC_transporter-like_ATP-bd"/>
</dbReference>
<evidence type="ECO:0000256" key="10">
    <source>
        <dbReference type="ARBA" id="ARBA00023455"/>
    </source>
</evidence>
<feature type="domain" description="ABC transporter" evidence="14">
    <location>
        <begin position="311"/>
        <end position="545"/>
    </location>
</feature>
<feature type="transmembrane region" description="Helical" evidence="12">
    <location>
        <begin position="217"/>
        <end position="238"/>
    </location>
</feature>
<dbReference type="GO" id="GO:0005886">
    <property type="term" value="C:plasma membrane"/>
    <property type="evidence" value="ECO:0007669"/>
    <property type="project" value="UniProtKB-SubCell"/>
</dbReference>
<evidence type="ECO:0000256" key="12">
    <source>
        <dbReference type="SAM" id="Phobius"/>
    </source>
</evidence>
<dbReference type="InterPro" id="IPR017871">
    <property type="entry name" value="ABC_transporter-like_CS"/>
</dbReference>
<feature type="compositionally biased region" description="Basic and acidic residues" evidence="11">
    <location>
        <begin position="557"/>
        <end position="571"/>
    </location>
</feature>
<evidence type="ECO:0000313" key="16">
    <source>
        <dbReference type="EMBL" id="GGA23601.1"/>
    </source>
</evidence>
<accession>A0A8J2U0E7</accession>
<feature type="region of interest" description="Disordered" evidence="11">
    <location>
        <begin position="542"/>
        <end position="571"/>
    </location>
</feature>
<evidence type="ECO:0000256" key="4">
    <source>
        <dbReference type="ARBA" id="ARBA00022519"/>
    </source>
</evidence>
<dbReference type="GO" id="GO:0016887">
    <property type="term" value="F:ATP hydrolysis activity"/>
    <property type="evidence" value="ECO:0007669"/>
    <property type="project" value="InterPro"/>
</dbReference>
<comment type="similarity">
    <text evidence="10">Belongs to the ABC transporter superfamily. Siderophore-Fe(3+) uptake transporter (SIUT) (TC 3.A.1.21) family.</text>
</comment>
<proteinExistence type="inferred from homology"/>
<keyword evidence="7" id="KW-0067">ATP-binding</keyword>
<dbReference type="Gene3D" id="1.20.1560.10">
    <property type="entry name" value="ABC transporter type 1, transmembrane domain"/>
    <property type="match status" value="1"/>
</dbReference>
<dbReference type="Gene3D" id="3.40.50.300">
    <property type="entry name" value="P-loop containing nucleotide triphosphate hydrolases"/>
    <property type="match status" value="1"/>
</dbReference>
<keyword evidence="13" id="KW-0732">Signal</keyword>
<evidence type="ECO:0000256" key="7">
    <source>
        <dbReference type="ARBA" id="ARBA00022840"/>
    </source>
</evidence>
<dbReference type="SUPFAM" id="SSF90123">
    <property type="entry name" value="ABC transporter transmembrane region"/>
    <property type="match status" value="1"/>
</dbReference>
<dbReference type="PROSITE" id="PS50893">
    <property type="entry name" value="ABC_TRANSPORTER_2"/>
    <property type="match status" value="1"/>
</dbReference>
<keyword evidence="9 12" id="KW-0472">Membrane</keyword>
<evidence type="ECO:0000256" key="11">
    <source>
        <dbReference type="SAM" id="MobiDB-lite"/>
    </source>
</evidence>
<evidence type="ECO:0000256" key="3">
    <source>
        <dbReference type="ARBA" id="ARBA00022475"/>
    </source>
</evidence>
<dbReference type="InterPro" id="IPR027417">
    <property type="entry name" value="P-loop_NTPase"/>
</dbReference>
<dbReference type="GO" id="GO:0140359">
    <property type="term" value="F:ABC-type transporter activity"/>
    <property type="evidence" value="ECO:0007669"/>
    <property type="project" value="InterPro"/>
</dbReference>
<name>A0A8J2U0E7_9MICO</name>
<comment type="subcellular location">
    <subcellularLocation>
        <location evidence="1">Cell inner membrane</location>
        <topology evidence="1">Multi-pass membrane protein</topology>
    </subcellularLocation>
</comment>
<dbReference type="Pfam" id="PF00664">
    <property type="entry name" value="ABC_membrane"/>
    <property type="match status" value="1"/>
</dbReference>
<keyword evidence="17" id="KW-1185">Reference proteome</keyword>
<evidence type="ECO:0000313" key="17">
    <source>
        <dbReference type="Proteomes" id="UP000616114"/>
    </source>
</evidence>
<evidence type="ECO:0000256" key="8">
    <source>
        <dbReference type="ARBA" id="ARBA00022989"/>
    </source>
</evidence>
<dbReference type="SMART" id="SM00382">
    <property type="entry name" value="AAA"/>
    <property type="match status" value="1"/>
</dbReference>
<evidence type="ECO:0000259" key="14">
    <source>
        <dbReference type="PROSITE" id="PS50893"/>
    </source>
</evidence>
<evidence type="ECO:0000256" key="1">
    <source>
        <dbReference type="ARBA" id="ARBA00004429"/>
    </source>
</evidence>
<comment type="caution">
    <text evidence="16">The sequence shown here is derived from an EMBL/GenBank/DDBJ whole genome shotgun (WGS) entry which is preliminary data.</text>
</comment>
<evidence type="ECO:0000256" key="2">
    <source>
        <dbReference type="ARBA" id="ARBA00022448"/>
    </source>
</evidence>
<dbReference type="AlphaFoldDB" id="A0A8J2U0E7"/>
<feature type="transmembrane region" description="Helical" evidence="12">
    <location>
        <begin position="101"/>
        <end position="126"/>
    </location>
</feature>
<protein>
    <submittedName>
        <fullName evidence="16">ABC transporter</fullName>
    </submittedName>
</protein>
<feature type="chain" id="PRO_5035188344" evidence="13">
    <location>
        <begin position="23"/>
        <end position="571"/>
    </location>
</feature>
<dbReference type="InterPro" id="IPR039421">
    <property type="entry name" value="Type_1_exporter"/>
</dbReference>
<dbReference type="InterPro" id="IPR011527">
    <property type="entry name" value="ABC1_TM_dom"/>
</dbReference>
<keyword evidence="4" id="KW-0997">Cell inner membrane</keyword>
<dbReference type="InterPro" id="IPR003593">
    <property type="entry name" value="AAA+_ATPase"/>
</dbReference>